<dbReference type="InterPro" id="IPR011042">
    <property type="entry name" value="6-blade_b-propeller_TolB-like"/>
</dbReference>
<feature type="region of interest" description="Disordered" evidence="7">
    <location>
        <begin position="145"/>
        <end position="171"/>
    </location>
</feature>
<feature type="domain" description="Dipeptidylpeptidase IV N-terminal" evidence="9">
    <location>
        <begin position="192"/>
        <end position="281"/>
    </location>
</feature>
<keyword evidence="3" id="KW-0007">Acetylation</keyword>
<evidence type="ECO:0000313" key="11">
    <source>
        <dbReference type="Proteomes" id="UP001594351"/>
    </source>
</evidence>
<proteinExistence type="predicted"/>
<evidence type="ECO:0000259" key="9">
    <source>
        <dbReference type="Pfam" id="PF00930"/>
    </source>
</evidence>
<evidence type="ECO:0000259" key="8">
    <source>
        <dbReference type="Pfam" id="PF00326"/>
    </source>
</evidence>
<keyword evidence="11" id="KW-1185">Reference proteome</keyword>
<dbReference type="EMBL" id="JBHPBY010000026">
    <property type="protein sequence ID" value="MFC1849209.1"/>
    <property type="molecule type" value="Genomic_DNA"/>
</dbReference>
<dbReference type="SUPFAM" id="SSF53474">
    <property type="entry name" value="alpha/beta-Hydrolases"/>
    <property type="match status" value="1"/>
</dbReference>
<keyword evidence="1" id="KW-0378">Hydrolase</keyword>
<accession>A0ABV6YSQ0</accession>
<evidence type="ECO:0000256" key="3">
    <source>
        <dbReference type="ARBA" id="ARBA00022990"/>
    </source>
</evidence>
<gene>
    <name evidence="10" type="ORF">ACFL27_03270</name>
</gene>
<feature type="compositionally biased region" description="Basic and acidic residues" evidence="7">
    <location>
        <begin position="147"/>
        <end position="171"/>
    </location>
</feature>
<keyword evidence="2" id="KW-0720">Serine protease</keyword>
<dbReference type="Pfam" id="PF00930">
    <property type="entry name" value="DPPIV_N"/>
    <property type="match status" value="2"/>
</dbReference>
<protein>
    <recommendedName>
        <fullName evidence="5">Acyl-peptide hydrolase</fullName>
    </recommendedName>
    <alternativeName>
        <fullName evidence="4">Acylaminoacyl-peptidase</fullName>
    </alternativeName>
</protein>
<keyword evidence="2" id="KW-0645">Protease</keyword>
<dbReference type="InterPro" id="IPR002471">
    <property type="entry name" value="Pept_S9_AS"/>
</dbReference>
<evidence type="ECO:0000256" key="6">
    <source>
        <dbReference type="ARBA" id="ARBA00045885"/>
    </source>
</evidence>
<organism evidence="10 11">
    <name type="scientific">candidate division CSSED10-310 bacterium</name>
    <dbReference type="NCBI Taxonomy" id="2855610"/>
    <lineage>
        <taxon>Bacteria</taxon>
        <taxon>Bacteria division CSSED10-310</taxon>
    </lineage>
</organism>
<dbReference type="PANTHER" id="PTHR42776">
    <property type="entry name" value="SERINE PEPTIDASE S9 FAMILY MEMBER"/>
    <property type="match status" value="1"/>
</dbReference>
<dbReference type="Pfam" id="PF00326">
    <property type="entry name" value="Peptidase_S9"/>
    <property type="match status" value="1"/>
</dbReference>
<dbReference type="PANTHER" id="PTHR42776:SF27">
    <property type="entry name" value="DIPEPTIDYL PEPTIDASE FAMILY MEMBER 6"/>
    <property type="match status" value="1"/>
</dbReference>
<dbReference type="InterPro" id="IPR002469">
    <property type="entry name" value="Peptidase_S9B_N"/>
</dbReference>
<evidence type="ECO:0000256" key="2">
    <source>
        <dbReference type="ARBA" id="ARBA00022825"/>
    </source>
</evidence>
<dbReference type="InterPro" id="IPR001375">
    <property type="entry name" value="Peptidase_S9_cat"/>
</dbReference>
<dbReference type="Pfam" id="PF07676">
    <property type="entry name" value="PD40"/>
    <property type="match status" value="2"/>
</dbReference>
<evidence type="ECO:0000256" key="7">
    <source>
        <dbReference type="SAM" id="MobiDB-lite"/>
    </source>
</evidence>
<dbReference type="InterPro" id="IPR011659">
    <property type="entry name" value="WD40"/>
</dbReference>
<dbReference type="PROSITE" id="PS00708">
    <property type="entry name" value="PRO_ENDOPEP_SER"/>
    <property type="match status" value="1"/>
</dbReference>
<comment type="caution">
    <text evidence="10">The sequence shown here is derived from an EMBL/GenBank/DDBJ whole genome shotgun (WGS) entry which is preliminary data.</text>
</comment>
<dbReference type="Gene3D" id="3.40.50.1820">
    <property type="entry name" value="alpha/beta hydrolase"/>
    <property type="match status" value="1"/>
</dbReference>
<dbReference type="Proteomes" id="UP001594351">
    <property type="component" value="Unassembled WGS sequence"/>
</dbReference>
<dbReference type="Gene3D" id="2.120.10.30">
    <property type="entry name" value="TolB, C-terminal domain"/>
    <property type="match status" value="3"/>
</dbReference>
<name>A0ABV6YSQ0_UNCC1</name>
<reference evidence="10 11" key="1">
    <citation type="submission" date="2024-09" db="EMBL/GenBank/DDBJ databases">
        <title>Laminarin stimulates single cell rates of sulfate reduction while oxygen inhibits transcriptomic activity in coastal marine sediment.</title>
        <authorList>
            <person name="Lindsay M."/>
            <person name="Orcutt B."/>
            <person name="Emerson D."/>
            <person name="Stepanauskas R."/>
            <person name="D'Angelo T."/>
        </authorList>
    </citation>
    <scope>NUCLEOTIDE SEQUENCE [LARGE SCALE GENOMIC DNA]</scope>
    <source>
        <strain evidence="10">SAG AM-311-K15</strain>
    </source>
</reference>
<evidence type="ECO:0000256" key="5">
    <source>
        <dbReference type="ARBA" id="ARBA00032596"/>
    </source>
</evidence>
<comment type="function">
    <text evidence="6">This enzyme catalyzes the hydrolysis of the N-terminal peptide bond of an N-acetylated peptide to generate an N-acetylated amino acid and a peptide with a free N-terminus. It preferentially cleaves off Ac-Ala, Ac-Met and Ac-Ser. Also, involved in the degradation of oxidized and glycated proteins.</text>
</comment>
<evidence type="ECO:0000256" key="1">
    <source>
        <dbReference type="ARBA" id="ARBA00022801"/>
    </source>
</evidence>
<evidence type="ECO:0000256" key="4">
    <source>
        <dbReference type="ARBA" id="ARBA00032284"/>
    </source>
</evidence>
<feature type="domain" description="Dipeptidylpeptidase IV N-terminal" evidence="9">
    <location>
        <begin position="298"/>
        <end position="414"/>
    </location>
</feature>
<dbReference type="InterPro" id="IPR029058">
    <property type="entry name" value="AB_hydrolase_fold"/>
</dbReference>
<evidence type="ECO:0000313" key="10">
    <source>
        <dbReference type="EMBL" id="MFC1849209.1"/>
    </source>
</evidence>
<feature type="domain" description="Peptidase S9 prolyl oligopeptidase catalytic" evidence="8">
    <location>
        <begin position="479"/>
        <end position="688"/>
    </location>
</feature>
<dbReference type="SUPFAM" id="SSF82171">
    <property type="entry name" value="DPP6 N-terminal domain-like"/>
    <property type="match status" value="1"/>
</dbReference>
<sequence length="691" mass="79667">MKKNKNNLEPLLIAEDLLKLKVCGKAIISPDGQKIIVPVQWIDQKKNKYFINLWMIDLATSEEFPFTYGQHHDTQPIWSPDGQKIVFVSSREDRMQLWQIRTTGGEAQPLTQLEKGSISDPVWSPDGKWIAFLFQKKTYIGVAPTAEEQKKKKNGESKESQDDQQKWEKEEARRPKVFRRLIYKVNGAGLLSEEYQHLWVLSVQTGECRQLTSDNYDDVCATWSGDSQSIIFASNRSPEPEYNPMYYDLWRVSLSGDLFEMIKTPPGPSLSPAFSPDGQKIAYLGHDNPDMYWASDSMHLWLKDLETGEVTDLLEHEDRTTGNYLTSDLPFIDRDSPPLWGSDNQSIYYMASVKGACHLYRFDLKHGKSRQITRGPVDVRSFSFNENRNKAALTIAQLSNPADVHLYSFAKNIKHQKVSHFNAAVLKGKKIAKPQEMWFEHEDTALQGWLIKPHDFDPKKKYPLIVQIHGGPHIMYGYNFFFEFQYLVARGFLVFYMNPRGSQGYGQEFTRSIIKNWGGPDYKDIMSAVQELMKKPYVDPKRMGVTGGSYGGYMTNWIIGHTDLFAAALTQRSVVDLTSLSGTSDTVNSIQGVWGSYHWQNPALYQKLSPLTYVDRITTPLLIIHSEQDYRCPIEQAEQLYIALKHLRKKVEFVRYPDENHELSRSGSPDHRIDRVKRIGHWFEQYLMKQK</sequence>